<evidence type="ECO:0000313" key="3">
    <source>
        <dbReference type="EMBL" id="KIJ46619.1"/>
    </source>
</evidence>
<proteinExistence type="predicted"/>
<feature type="region of interest" description="Disordered" evidence="1">
    <location>
        <begin position="95"/>
        <end position="118"/>
    </location>
</feature>
<evidence type="ECO:0000313" key="4">
    <source>
        <dbReference type="Proteomes" id="UP000054279"/>
    </source>
</evidence>
<organism evidence="3 4">
    <name type="scientific">Sphaerobolus stellatus (strain SS14)</name>
    <dbReference type="NCBI Taxonomy" id="990650"/>
    <lineage>
        <taxon>Eukaryota</taxon>
        <taxon>Fungi</taxon>
        <taxon>Dikarya</taxon>
        <taxon>Basidiomycota</taxon>
        <taxon>Agaricomycotina</taxon>
        <taxon>Agaricomycetes</taxon>
        <taxon>Phallomycetidae</taxon>
        <taxon>Geastrales</taxon>
        <taxon>Sphaerobolaceae</taxon>
        <taxon>Sphaerobolus</taxon>
    </lineage>
</organism>
<gene>
    <name evidence="3" type="ORF">M422DRAFT_249774</name>
</gene>
<dbReference type="EMBL" id="KN837106">
    <property type="protein sequence ID" value="KIJ46619.1"/>
    <property type="molecule type" value="Genomic_DNA"/>
</dbReference>
<protein>
    <submittedName>
        <fullName evidence="3">Uncharacterized protein</fullName>
    </submittedName>
</protein>
<keyword evidence="4" id="KW-1185">Reference proteome</keyword>
<keyword evidence="2" id="KW-1133">Transmembrane helix</keyword>
<accession>A0A0C9VUK8</accession>
<dbReference type="AlphaFoldDB" id="A0A0C9VUK8"/>
<name>A0A0C9VUK8_SPHS4</name>
<dbReference type="HOGENOM" id="CLU_1778647_0_0_1"/>
<sequence>MNVRELGSGSTSLETFIITAFGILAISLLILAVSRSSWAHDFQSLLRRKRHPTMDAGLEELAGEKSPPILIKQSDKYSLQSRVFSWSTPSVRILSRHGADNQPDPVQSPPRVSQQEFKDTSLSITRRKDYVASIMPSTPFKVVNRV</sequence>
<keyword evidence="2" id="KW-0812">Transmembrane</keyword>
<feature type="transmembrane region" description="Helical" evidence="2">
    <location>
        <begin position="16"/>
        <end position="38"/>
    </location>
</feature>
<evidence type="ECO:0000256" key="2">
    <source>
        <dbReference type="SAM" id="Phobius"/>
    </source>
</evidence>
<dbReference type="Proteomes" id="UP000054279">
    <property type="component" value="Unassembled WGS sequence"/>
</dbReference>
<reference evidence="3 4" key="1">
    <citation type="submission" date="2014-06" db="EMBL/GenBank/DDBJ databases">
        <title>Evolutionary Origins and Diversification of the Mycorrhizal Mutualists.</title>
        <authorList>
            <consortium name="DOE Joint Genome Institute"/>
            <consortium name="Mycorrhizal Genomics Consortium"/>
            <person name="Kohler A."/>
            <person name="Kuo A."/>
            <person name="Nagy L.G."/>
            <person name="Floudas D."/>
            <person name="Copeland A."/>
            <person name="Barry K.W."/>
            <person name="Cichocki N."/>
            <person name="Veneault-Fourrey C."/>
            <person name="LaButti K."/>
            <person name="Lindquist E.A."/>
            <person name="Lipzen A."/>
            <person name="Lundell T."/>
            <person name="Morin E."/>
            <person name="Murat C."/>
            <person name="Riley R."/>
            <person name="Ohm R."/>
            <person name="Sun H."/>
            <person name="Tunlid A."/>
            <person name="Henrissat B."/>
            <person name="Grigoriev I.V."/>
            <person name="Hibbett D.S."/>
            <person name="Martin F."/>
        </authorList>
    </citation>
    <scope>NUCLEOTIDE SEQUENCE [LARGE SCALE GENOMIC DNA]</scope>
    <source>
        <strain evidence="3 4">SS14</strain>
    </source>
</reference>
<evidence type="ECO:0000256" key="1">
    <source>
        <dbReference type="SAM" id="MobiDB-lite"/>
    </source>
</evidence>
<keyword evidence="2" id="KW-0472">Membrane</keyword>